<protein>
    <submittedName>
        <fullName evidence="1">Uncharacterized protein</fullName>
    </submittedName>
</protein>
<dbReference type="EMBL" id="QBLH01001969">
    <property type="protein sequence ID" value="TGZ50475.1"/>
    <property type="molecule type" value="Genomic_DNA"/>
</dbReference>
<keyword evidence="2" id="KW-1185">Reference proteome</keyword>
<organism evidence="1 2">
    <name type="scientific">Temnothorax longispinosus</name>
    <dbReference type="NCBI Taxonomy" id="300112"/>
    <lineage>
        <taxon>Eukaryota</taxon>
        <taxon>Metazoa</taxon>
        <taxon>Ecdysozoa</taxon>
        <taxon>Arthropoda</taxon>
        <taxon>Hexapoda</taxon>
        <taxon>Insecta</taxon>
        <taxon>Pterygota</taxon>
        <taxon>Neoptera</taxon>
        <taxon>Endopterygota</taxon>
        <taxon>Hymenoptera</taxon>
        <taxon>Apocrita</taxon>
        <taxon>Aculeata</taxon>
        <taxon>Formicoidea</taxon>
        <taxon>Formicidae</taxon>
        <taxon>Myrmicinae</taxon>
        <taxon>Temnothorax</taxon>
    </lineage>
</organism>
<sequence length="169" mass="19348">MRAVAFPDALCFRQSQSAPYESDCGVCNSPSHPPYAFRPLNIVNPIHTSMFRGCTCKPPLALSEIIALHDTFACSCTNAAKFRRDSCAARGRRNTFDRRTKDRRIVRESIDSPVPHSRRTADPKCLNALPRWSDADCHCTRQQGTDEWKKAPRNWIFRLRGYLLRHERG</sequence>
<evidence type="ECO:0000313" key="2">
    <source>
        <dbReference type="Proteomes" id="UP000310200"/>
    </source>
</evidence>
<dbReference type="AlphaFoldDB" id="A0A4S2KLB0"/>
<evidence type="ECO:0000313" key="1">
    <source>
        <dbReference type="EMBL" id="TGZ50475.1"/>
    </source>
</evidence>
<name>A0A4S2KLB0_9HYME</name>
<proteinExistence type="predicted"/>
<accession>A0A4S2KLB0</accession>
<gene>
    <name evidence="1" type="ORF">DBV15_04230</name>
</gene>
<comment type="caution">
    <text evidence="1">The sequence shown here is derived from an EMBL/GenBank/DDBJ whole genome shotgun (WGS) entry which is preliminary data.</text>
</comment>
<dbReference type="Proteomes" id="UP000310200">
    <property type="component" value="Unassembled WGS sequence"/>
</dbReference>
<reference evidence="1 2" key="1">
    <citation type="journal article" date="2019" name="Philos. Trans. R. Soc. Lond., B, Biol. Sci.">
        <title>Ant behaviour and brain gene expression of defending hosts depend on the ecological success of the intruding social parasite.</title>
        <authorList>
            <person name="Kaur R."/>
            <person name="Stoldt M."/>
            <person name="Jongepier E."/>
            <person name="Feldmeyer B."/>
            <person name="Menzel F."/>
            <person name="Bornberg-Bauer E."/>
            <person name="Foitzik S."/>
        </authorList>
    </citation>
    <scope>NUCLEOTIDE SEQUENCE [LARGE SCALE GENOMIC DNA]</scope>
    <source>
        <tissue evidence="1">Whole body</tissue>
    </source>
</reference>